<dbReference type="GO" id="GO:0009653">
    <property type="term" value="P:anatomical structure morphogenesis"/>
    <property type="evidence" value="ECO:0007669"/>
    <property type="project" value="UniProtKB-ARBA"/>
</dbReference>
<evidence type="ECO:0000256" key="5">
    <source>
        <dbReference type="ARBA" id="ARBA00022737"/>
    </source>
</evidence>
<dbReference type="GO" id="GO:0005886">
    <property type="term" value="C:plasma membrane"/>
    <property type="evidence" value="ECO:0007669"/>
    <property type="project" value="InterPro"/>
</dbReference>
<dbReference type="CDD" id="cd11304">
    <property type="entry name" value="Cadherin_repeat"/>
    <property type="match status" value="4"/>
</dbReference>
<evidence type="ECO:0000256" key="8">
    <source>
        <dbReference type="ARBA" id="ARBA00022989"/>
    </source>
</evidence>
<evidence type="ECO:0000313" key="14">
    <source>
        <dbReference type="Ensembl" id="ENSFHEP00000028069.1"/>
    </source>
</evidence>
<dbReference type="Proteomes" id="UP000265000">
    <property type="component" value="Unplaced"/>
</dbReference>
<reference evidence="14" key="2">
    <citation type="submission" date="2025-09" db="UniProtKB">
        <authorList>
            <consortium name="Ensembl"/>
        </authorList>
    </citation>
    <scope>IDENTIFICATION</scope>
</reference>
<dbReference type="InterPro" id="IPR050971">
    <property type="entry name" value="Cadherin-domain_protein"/>
</dbReference>
<dbReference type="PANTHER" id="PTHR24025:SF23">
    <property type="entry name" value="NEURAL-CADHERIN"/>
    <property type="match status" value="1"/>
</dbReference>
<dbReference type="STRING" id="8078.ENSFHEP00000028069"/>
<dbReference type="InterPro" id="IPR020894">
    <property type="entry name" value="Cadherin_CS"/>
</dbReference>
<dbReference type="Ensembl" id="ENSFHET00000017363.1">
    <property type="protein sequence ID" value="ENSFHEP00000028069.1"/>
    <property type="gene ID" value="ENSFHEG00000011939.1"/>
</dbReference>
<evidence type="ECO:0000256" key="7">
    <source>
        <dbReference type="ARBA" id="ARBA00022889"/>
    </source>
</evidence>
<dbReference type="InterPro" id="IPR002126">
    <property type="entry name" value="Cadherin-like_dom"/>
</dbReference>
<dbReference type="PROSITE" id="PS50268">
    <property type="entry name" value="CADHERIN_2"/>
    <property type="match status" value="4"/>
</dbReference>
<dbReference type="GO" id="GO:0007156">
    <property type="term" value="P:homophilic cell adhesion via plasma membrane adhesion molecules"/>
    <property type="evidence" value="ECO:0007669"/>
    <property type="project" value="InterPro"/>
</dbReference>
<sequence length="441" mass="48581">SSPSHSRWQTQMAFSKTVYSFQVKEDTVVGKVEAQFDIPTPITYSVQEDDGESMFLLSPVSGEFLLSRSLDFETQRFYILTVEVQQGDSQVSSVRVYFNVLDVNDNPPVFSQNNFFASLLEDTGVRTCFLSLNVSDKDDGEVELVVVSGDELGTFFLDSTGSLYLNKELDRESQASYNLTVTANDCAWPVSSQLTSTAHVVVVVKDTNDNAPSFVSAGHVFIPEDSALHSVIMTVHAEDKDAGSNAEVLYFLSNSSGGAFSIDNTSGETFLEELLDREKTDTLHFTVMATDMGSPQMATTMNFTVHVEDVNDNDPVFSQSNYSLFVKEDVPRGTSLFQVKAQDQDIGSNGKVRYVLSPAGPFVVDTIRGVLSVMDQLDREKDSNYTLIITAADQGDAPRSATIAIDFTVLDVNDCTPRFSPETLIIHVKENEEDPSELTHQ</sequence>
<dbReference type="GO" id="GO:0005509">
    <property type="term" value="F:calcium ion binding"/>
    <property type="evidence" value="ECO:0007669"/>
    <property type="project" value="UniProtKB-UniRule"/>
</dbReference>
<comment type="subcellular location">
    <subcellularLocation>
        <location evidence="1">Membrane</location>
        <topology evidence="1">Single-pass membrane protein</topology>
    </subcellularLocation>
</comment>
<keyword evidence="9" id="KW-0472">Membrane</keyword>
<keyword evidence="11" id="KW-0325">Glycoprotein</keyword>
<name>A0A3Q2QLK8_FUNHE</name>
<evidence type="ECO:0000256" key="11">
    <source>
        <dbReference type="ARBA" id="ARBA00023180"/>
    </source>
</evidence>
<dbReference type="PROSITE" id="PS00232">
    <property type="entry name" value="CADHERIN_1"/>
    <property type="match status" value="1"/>
</dbReference>
<organism evidence="14 15">
    <name type="scientific">Fundulus heteroclitus</name>
    <name type="common">Killifish</name>
    <name type="synonym">Mummichog</name>
    <dbReference type="NCBI Taxonomy" id="8078"/>
    <lineage>
        <taxon>Eukaryota</taxon>
        <taxon>Metazoa</taxon>
        <taxon>Chordata</taxon>
        <taxon>Craniata</taxon>
        <taxon>Vertebrata</taxon>
        <taxon>Euteleostomi</taxon>
        <taxon>Actinopterygii</taxon>
        <taxon>Neopterygii</taxon>
        <taxon>Teleostei</taxon>
        <taxon>Neoteleostei</taxon>
        <taxon>Acanthomorphata</taxon>
        <taxon>Ovalentaria</taxon>
        <taxon>Atherinomorphae</taxon>
        <taxon>Cyprinodontiformes</taxon>
        <taxon>Fundulidae</taxon>
        <taxon>Fundulus</taxon>
    </lineage>
</organism>
<evidence type="ECO:0000256" key="10">
    <source>
        <dbReference type="ARBA" id="ARBA00023157"/>
    </source>
</evidence>
<dbReference type="PANTHER" id="PTHR24025">
    <property type="entry name" value="DESMOGLEIN FAMILY MEMBER"/>
    <property type="match status" value="1"/>
</dbReference>
<dbReference type="SMART" id="SM00112">
    <property type="entry name" value="CA"/>
    <property type="match status" value="4"/>
</dbReference>
<keyword evidence="5" id="KW-0677">Repeat</keyword>
<dbReference type="GO" id="GO:0005911">
    <property type="term" value="C:cell-cell junction"/>
    <property type="evidence" value="ECO:0007669"/>
    <property type="project" value="TreeGrafter"/>
</dbReference>
<dbReference type="SUPFAM" id="SSF49313">
    <property type="entry name" value="Cadherin-like"/>
    <property type="match status" value="4"/>
</dbReference>
<keyword evidence="2" id="KW-0245">EGF-like domain</keyword>
<feature type="domain" description="Cadherin" evidence="13">
    <location>
        <begin position="318"/>
        <end position="419"/>
    </location>
</feature>
<accession>A0A3Q2QLK8</accession>
<dbReference type="AlphaFoldDB" id="A0A3Q2QLK8"/>
<protein>
    <submittedName>
        <fullName evidence="14">Si:dkey-1m11.5</fullName>
    </submittedName>
</protein>
<keyword evidence="4" id="KW-0732">Signal</keyword>
<keyword evidence="10" id="KW-1015">Disulfide bond</keyword>
<evidence type="ECO:0000313" key="15">
    <source>
        <dbReference type="Proteomes" id="UP000265000"/>
    </source>
</evidence>
<dbReference type="FunFam" id="2.60.40.60:FF:000020">
    <property type="entry name" value="Dachsous cadherin-related 1b"/>
    <property type="match status" value="1"/>
</dbReference>
<dbReference type="GeneTree" id="ENSGT00940000155719"/>
<feature type="domain" description="Cadherin" evidence="13">
    <location>
        <begin position="111"/>
        <end position="214"/>
    </location>
</feature>
<keyword evidence="8" id="KW-1133">Transmembrane helix</keyword>
<feature type="domain" description="Cadherin" evidence="13">
    <location>
        <begin position="222"/>
        <end position="317"/>
    </location>
</feature>
<dbReference type="FunFam" id="2.60.40.60:FF:000024">
    <property type="entry name" value="FAT atypical cadherin 3"/>
    <property type="match status" value="1"/>
</dbReference>
<proteinExistence type="predicted"/>
<evidence type="ECO:0000256" key="1">
    <source>
        <dbReference type="ARBA" id="ARBA00004167"/>
    </source>
</evidence>
<dbReference type="InterPro" id="IPR015919">
    <property type="entry name" value="Cadherin-like_sf"/>
</dbReference>
<dbReference type="PRINTS" id="PR00205">
    <property type="entry name" value="CADHERIN"/>
</dbReference>
<feature type="domain" description="Cadherin" evidence="13">
    <location>
        <begin position="15"/>
        <end position="110"/>
    </location>
</feature>
<keyword evidence="6 12" id="KW-0106">Calcium</keyword>
<dbReference type="Pfam" id="PF00028">
    <property type="entry name" value="Cadherin"/>
    <property type="match status" value="3"/>
</dbReference>
<evidence type="ECO:0000256" key="3">
    <source>
        <dbReference type="ARBA" id="ARBA00022692"/>
    </source>
</evidence>
<evidence type="ECO:0000256" key="9">
    <source>
        <dbReference type="ARBA" id="ARBA00023136"/>
    </source>
</evidence>
<dbReference type="Gene3D" id="2.60.40.60">
    <property type="entry name" value="Cadherins"/>
    <property type="match status" value="4"/>
</dbReference>
<evidence type="ECO:0000256" key="12">
    <source>
        <dbReference type="PROSITE-ProRule" id="PRU00043"/>
    </source>
</evidence>
<evidence type="ECO:0000259" key="13">
    <source>
        <dbReference type="PROSITE" id="PS50268"/>
    </source>
</evidence>
<keyword evidence="7" id="KW-0130">Cell adhesion</keyword>
<keyword evidence="15" id="KW-1185">Reference proteome</keyword>
<dbReference type="FunFam" id="2.60.40.60:FF:000279">
    <property type="entry name" value="Protocadherin-16, putative"/>
    <property type="match status" value="1"/>
</dbReference>
<evidence type="ECO:0000256" key="4">
    <source>
        <dbReference type="ARBA" id="ARBA00022729"/>
    </source>
</evidence>
<reference evidence="14" key="1">
    <citation type="submission" date="2025-08" db="UniProtKB">
        <authorList>
            <consortium name="Ensembl"/>
        </authorList>
    </citation>
    <scope>IDENTIFICATION</scope>
</reference>
<keyword evidence="3" id="KW-0812">Transmembrane</keyword>
<evidence type="ECO:0000256" key="6">
    <source>
        <dbReference type="ARBA" id="ARBA00022837"/>
    </source>
</evidence>
<evidence type="ECO:0000256" key="2">
    <source>
        <dbReference type="ARBA" id="ARBA00022536"/>
    </source>
</evidence>